<dbReference type="AlphaFoldDB" id="A0A4R0I383"/>
<proteinExistence type="predicted"/>
<accession>A0A4R0I383</accession>
<gene>
    <name evidence="1" type="ORF">E0H50_37615</name>
</gene>
<dbReference type="EMBL" id="SJKA01000022">
    <property type="protein sequence ID" value="TCC19951.1"/>
    <property type="molecule type" value="Genomic_DNA"/>
</dbReference>
<dbReference type="RefSeq" id="WP_131295881.1">
    <property type="nucleotide sequence ID" value="NZ_SJKA01000022.1"/>
</dbReference>
<reference evidence="1 2" key="1">
    <citation type="submission" date="2019-02" db="EMBL/GenBank/DDBJ databases">
        <title>Kribbella capetownensis sp. nov. and Kribbella speibonae sp. nov., isolated from soil.</title>
        <authorList>
            <person name="Curtis S.M."/>
            <person name="Norton I."/>
            <person name="Everest G.J."/>
            <person name="Meyers P.R."/>
        </authorList>
    </citation>
    <scope>NUCLEOTIDE SEQUENCE [LARGE SCALE GENOMIC DNA]</scope>
    <source>
        <strain evidence="1 2">DSM 27082</strain>
    </source>
</reference>
<name>A0A4R0I383_9ACTN</name>
<sequence>MNYTWDDIFDRAEPVVGDDGRWQKVELDLKVGDTIPLPGTTKGPATVETAGVYRYDIHPSGILLRRV</sequence>
<evidence type="ECO:0000313" key="2">
    <source>
        <dbReference type="Proteomes" id="UP000292695"/>
    </source>
</evidence>
<dbReference type="Proteomes" id="UP000292695">
    <property type="component" value="Unassembled WGS sequence"/>
</dbReference>
<organism evidence="1 2">
    <name type="scientific">Kribbella sindirgiensis</name>
    <dbReference type="NCBI Taxonomy" id="1124744"/>
    <lineage>
        <taxon>Bacteria</taxon>
        <taxon>Bacillati</taxon>
        <taxon>Actinomycetota</taxon>
        <taxon>Actinomycetes</taxon>
        <taxon>Propionibacteriales</taxon>
        <taxon>Kribbellaceae</taxon>
        <taxon>Kribbella</taxon>
    </lineage>
</organism>
<evidence type="ECO:0000313" key="1">
    <source>
        <dbReference type="EMBL" id="TCC19951.1"/>
    </source>
</evidence>
<keyword evidence="2" id="KW-1185">Reference proteome</keyword>
<protein>
    <submittedName>
        <fullName evidence="1">Uncharacterized protein</fullName>
    </submittedName>
</protein>
<comment type="caution">
    <text evidence="1">The sequence shown here is derived from an EMBL/GenBank/DDBJ whole genome shotgun (WGS) entry which is preliminary data.</text>
</comment>